<feature type="compositionally biased region" description="Low complexity" evidence="1">
    <location>
        <begin position="47"/>
        <end position="74"/>
    </location>
</feature>
<keyword evidence="4" id="KW-1185">Reference proteome</keyword>
<comment type="caution">
    <text evidence="3">The sequence shown here is derived from an EMBL/GenBank/DDBJ whole genome shotgun (WGS) entry which is preliminary data.</text>
</comment>
<feature type="chain" id="PRO_5045514979" evidence="2">
    <location>
        <begin position="20"/>
        <end position="571"/>
    </location>
</feature>
<evidence type="ECO:0000313" key="4">
    <source>
        <dbReference type="Proteomes" id="UP001189429"/>
    </source>
</evidence>
<sequence>MGLPRALLAAAAAAAPLRARGPVVAASWVGLVQTGYVRDRREAGTVEHPGAEGAPGPRAHGHAAAQAGAAGARQKPGPLAAIGAGAFSEGESTYDADGELLPPGRGSGAWAPGGDLAGHVPPLGPTPVPGKWFQESKSGGPAEAWQTFYPPEPATMPRGHPTSGWRETVYGGFQQEFGTYSAAEQAFHWTQAKESKGPMWFDTAVGEYDAFGRNREPSPHSQRRYVEWERRTERVNLTCGSVGCVANATFPRLFNHSEEQRRLCQLSIAVHATDFDDEYNSKERVEFFKANGETVGVNCNPMASGNTEEAQNAWYPCVNELDVDSIIKDDGQLFVEGKLSSMVDEFPRNGNLLDGEATVSCLVRKRLEWHPAQVDLAKINETMAKFNETLAKLFQAQNFSAHFGCAQPGCAAEATLEVGESMLNRTCKLTMKISQTDFDDDMGTDEQIEFLKVNGKTIGESVRPGKNPCRRAAELGQLPLDTSQPRSGFSNGTSVANTSDDDDVYVLADGVDVSEEAKTGKITVASKISDAVDECGHQGLLLSAIAIVRCEVDEQQRRDIEAVLERAPSSA</sequence>
<proteinExistence type="predicted"/>
<dbReference type="Proteomes" id="UP001189429">
    <property type="component" value="Unassembled WGS sequence"/>
</dbReference>
<gene>
    <name evidence="3" type="ORF">PCOR1329_LOCUS58175</name>
</gene>
<evidence type="ECO:0000313" key="3">
    <source>
        <dbReference type="EMBL" id="CAK0872810.1"/>
    </source>
</evidence>
<name>A0ABN9VHY7_9DINO</name>
<keyword evidence="2" id="KW-0732">Signal</keyword>
<evidence type="ECO:0000256" key="1">
    <source>
        <dbReference type="SAM" id="MobiDB-lite"/>
    </source>
</evidence>
<organism evidence="3 4">
    <name type="scientific">Prorocentrum cordatum</name>
    <dbReference type="NCBI Taxonomy" id="2364126"/>
    <lineage>
        <taxon>Eukaryota</taxon>
        <taxon>Sar</taxon>
        <taxon>Alveolata</taxon>
        <taxon>Dinophyceae</taxon>
        <taxon>Prorocentrales</taxon>
        <taxon>Prorocentraceae</taxon>
        <taxon>Prorocentrum</taxon>
    </lineage>
</organism>
<evidence type="ECO:0000256" key="2">
    <source>
        <dbReference type="SAM" id="SignalP"/>
    </source>
</evidence>
<dbReference type="EMBL" id="CAUYUJ010017205">
    <property type="protein sequence ID" value="CAK0872810.1"/>
    <property type="molecule type" value="Genomic_DNA"/>
</dbReference>
<protein>
    <submittedName>
        <fullName evidence="3">Uncharacterized protein</fullName>
    </submittedName>
</protein>
<feature type="region of interest" description="Disordered" evidence="1">
    <location>
        <begin position="46"/>
        <end position="83"/>
    </location>
</feature>
<accession>A0ABN9VHY7</accession>
<reference evidence="3" key="1">
    <citation type="submission" date="2023-10" db="EMBL/GenBank/DDBJ databases">
        <authorList>
            <person name="Chen Y."/>
            <person name="Shah S."/>
            <person name="Dougan E. K."/>
            <person name="Thang M."/>
            <person name="Chan C."/>
        </authorList>
    </citation>
    <scope>NUCLEOTIDE SEQUENCE [LARGE SCALE GENOMIC DNA]</scope>
</reference>
<feature type="signal peptide" evidence="2">
    <location>
        <begin position="1"/>
        <end position="19"/>
    </location>
</feature>